<keyword evidence="4" id="KW-0804">Transcription</keyword>
<dbReference type="PANTHER" id="PTHR12228:SF0">
    <property type="entry name" value="TATA-BOX BINDING PROTEIN ASSOCIATED FACTOR 7"/>
    <property type="match status" value="1"/>
</dbReference>
<dbReference type="InterPro" id="IPR037817">
    <property type="entry name" value="TAF7"/>
</dbReference>
<accession>A0A0A2L7M3</accession>
<evidence type="ECO:0000256" key="2">
    <source>
        <dbReference type="ARBA" id="ARBA00009368"/>
    </source>
</evidence>
<protein>
    <submittedName>
        <fullName evidence="8">TAFII55 protein, conserved region</fullName>
    </submittedName>
</protein>
<feature type="region of interest" description="Disordered" evidence="6">
    <location>
        <begin position="270"/>
        <end position="355"/>
    </location>
</feature>
<dbReference type="Proteomes" id="UP000030104">
    <property type="component" value="Unassembled WGS sequence"/>
</dbReference>
<dbReference type="InterPro" id="IPR006751">
    <property type="entry name" value="TAFII55_prot_cons_reg"/>
</dbReference>
<comment type="subcellular location">
    <subcellularLocation>
        <location evidence="1">Nucleus</location>
    </subcellularLocation>
</comment>
<dbReference type="OrthoDB" id="153872at2759"/>
<name>A0A0A2L7M3_PENIT</name>
<reference evidence="8 9" key="1">
    <citation type="journal article" date="2015" name="Mol. Plant Microbe Interact.">
        <title>Genome, transcriptome, and functional analyses of Penicillium expansum provide new insights into secondary metabolism and pathogenicity.</title>
        <authorList>
            <person name="Ballester A.R."/>
            <person name="Marcet-Houben M."/>
            <person name="Levin E."/>
            <person name="Sela N."/>
            <person name="Selma-Lazaro C."/>
            <person name="Carmona L."/>
            <person name="Wisniewski M."/>
            <person name="Droby S."/>
            <person name="Gonzalez-Candelas L."/>
            <person name="Gabaldon T."/>
        </authorList>
    </citation>
    <scope>NUCLEOTIDE SEQUENCE [LARGE SCALE GENOMIC DNA]</scope>
    <source>
        <strain evidence="8 9">PHI-1</strain>
    </source>
</reference>
<evidence type="ECO:0000313" key="9">
    <source>
        <dbReference type="Proteomes" id="UP000030104"/>
    </source>
</evidence>
<feature type="domain" description="TAFII55 protein conserved region" evidence="7">
    <location>
        <begin position="399"/>
        <end position="558"/>
    </location>
</feature>
<feature type="compositionally biased region" description="Acidic residues" evidence="6">
    <location>
        <begin position="657"/>
        <end position="672"/>
    </location>
</feature>
<keyword evidence="3" id="KW-0805">Transcription regulation</keyword>
<dbReference type="HOGENOM" id="CLU_016434_1_1_1"/>
<comment type="caution">
    <text evidence="8">The sequence shown here is derived from an EMBL/GenBank/DDBJ whole genome shotgun (WGS) entry which is preliminary data.</text>
</comment>
<dbReference type="GO" id="GO:0016251">
    <property type="term" value="F:RNA polymerase II general transcription initiation factor activity"/>
    <property type="evidence" value="ECO:0007669"/>
    <property type="project" value="TreeGrafter"/>
</dbReference>
<evidence type="ECO:0000259" key="7">
    <source>
        <dbReference type="SMART" id="SM01370"/>
    </source>
</evidence>
<keyword evidence="9" id="KW-1185">Reference proteome</keyword>
<feature type="compositionally biased region" description="Pro residues" evidence="6">
    <location>
        <begin position="277"/>
        <end position="303"/>
    </location>
</feature>
<dbReference type="AlphaFoldDB" id="A0A0A2L7M3"/>
<dbReference type="PhylomeDB" id="A0A0A2L7M3"/>
<evidence type="ECO:0000313" key="8">
    <source>
        <dbReference type="EMBL" id="KGO75979.1"/>
    </source>
</evidence>
<dbReference type="SMART" id="SM01370">
    <property type="entry name" value="TAFII55_N"/>
    <property type="match status" value="1"/>
</dbReference>
<gene>
    <name evidence="8" type="ORF">PITC_011360</name>
</gene>
<proteinExistence type="inferred from homology"/>
<dbReference type="EMBL" id="JQGA01000367">
    <property type="protein sequence ID" value="KGO75979.1"/>
    <property type="molecule type" value="Genomic_DNA"/>
</dbReference>
<dbReference type="CDD" id="cd08047">
    <property type="entry name" value="TAF7"/>
    <property type="match status" value="1"/>
</dbReference>
<dbReference type="PANTHER" id="PTHR12228">
    <property type="entry name" value="TRANSCRIPTION INITIATION FACTOR TFIID 55 KD SUBUNIT-RELATED"/>
    <property type="match status" value="1"/>
</dbReference>
<evidence type="ECO:0000256" key="3">
    <source>
        <dbReference type="ARBA" id="ARBA00023015"/>
    </source>
</evidence>
<evidence type="ECO:0000256" key="5">
    <source>
        <dbReference type="ARBA" id="ARBA00023242"/>
    </source>
</evidence>
<evidence type="ECO:0000256" key="4">
    <source>
        <dbReference type="ARBA" id="ARBA00023163"/>
    </source>
</evidence>
<dbReference type="GO" id="GO:0051123">
    <property type="term" value="P:RNA polymerase II preinitiation complex assembly"/>
    <property type="evidence" value="ECO:0007669"/>
    <property type="project" value="TreeGrafter"/>
</dbReference>
<organism evidence="8 9">
    <name type="scientific">Penicillium italicum</name>
    <name type="common">Blue mold</name>
    <dbReference type="NCBI Taxonomy" id="40296"/>
    <lineage>
        <taxon>Eukaryota</taxon>
        <taxon>Fungi</taxon>
        <taxon>Dikarya</taxon>
        <taxon>Ascomycota</taxon>
        <taxon>Pezizomycotina</taxon>
        <taxon>Eurotiomycetes</taxon>
        <taxon>Eurotiomycetidae</taxon>
        <taxon>Eurotiales</taxon>
        <taxon>Aspergillaceae</taxon>
        <taxon>Penicillium</taxon>
    </lineage>
</organism>
<dbReference type="STRING" id="40296.A0A0A2L7M3"/>
<feature type="region of interest" description="Disordered" evidence="6">
    <location>
        <begin position="619"/>
        <end position="683"/>
    </location>
</feature>
<dbReference type="Pfam" id="PF04658">
    <property type="entry name" value="TAFII55_N"/>
    <property type="match status" value="1"/>
</dbReference>
<evidence type="ECO:0000256" key="1">
    <source>
        <dbReference type="ARBA" id="ARBA00004123"/>
    </source>
</evidence>
<keyword evidence="5" id="KW-0539">Nucleus</keyword>
<evidence type="ECO:0000256" key="6">
    <source>
        <dbReference type="SAM" id="MobiDB-lite"/>
    </source>
</evidence>
<sequence length="737" mass="83114">MSYEDVLPSTTPKYEFKGIEDCLQILEQPGEQDEAYMDSFNPYIIFIIDERSFLDCVRNSDERLLRKSWEFYDPSINFLLVKAMESPIHAAAERGFEQIFASWMGLDDDYPLVPTGGAAFRGTSKEKKPDCAWAPSSPVSGRSTGWPTMVVEVCWCETREKLERDVGFWLTESNDQVNVVLTVTVFERGRISVEEWQMRGASKIPVPCQRMEIVRHPAPNCKRVEGSLELAFEDIYLESKPKNKTNFTLTPQNMEQLASSHIGIMPLKIKFSRRPDPPPAEAPAPLPAPVPAPVAPAETPQPPRKITLKIARKPQPEPSEEKPKKKKSTKKRPAESLALPEPDPEPEIIQQGPKRIKLIPSKKPALPSIRIKSKGIVPNRPVGVGYDSEASDTENDPAIEEQFILRMLPGEDCEIVRKSISDRTFKTGEVGLKPLTREGRRSILNVRGRQYAAALVDLPCIIEGMKSWDRRGWYKSADICQMLLVLGRVNSDQEAMEYPLPPGVDSPDEKTLQYAHGVAPPLRWVRKRRFRDRVSTRTIEQVEKAVEELMAQDETSIFPPKFELVDSTSLNRVEGLVQTGEYEDEYDDEQDAYGEAEEEMMDDFEDALAAEMEAALAAGDDEAPGPGPEQVDTPSMHPFTPAGGPTERGDTSADESNISDEDEEDELDDDQIEQQQQLQQQREEVAELEALIRTETAQWEKVQNHILRNKMGRRIQELKKDLQLKKVSMGMPAGDDI</sequence>
<comment type="similarity">
    <text evidence="2">Belongs to the TAF7 family.</text>
</comment>
<dbReference type="GO" id="GO:0005669">
    <property type="term" value="C:transcription factor TFIID complex"/>
    <property type="evidence" value="ECO:0007669"/>
    <property type="project" value="InterPro"/>
</dbReference>